<dbReference type="OrthoDB" id="2119228at2759"/>
<evidence type="ECO:0000256" key="1">
    <source>
        <dbReference type="ARBA" id="ARBA00004245"/>
    </source>
</evidence>
<evidence type="ECO:0000313" key="14">
    <source>
        <dbReference type="Proteomes" id="UP000290900"/>
    </source>
</evidence>
<dbReference type="GO" id="GO:0035372">
    <property type="term" value="P:protein localization to microtubule"/>
    <property type="evidence" value="ECO:0007669"/>
    <property type="project" value="UniProtKB-ARBA"/>
</dbReference>
<dbReference type="Gene3D" id="1.20.5.1430">
    <property type="match status" value="1"/>
</dbReference>
<dbReference type="FunCoup" id="A0A448YIP8">
    <property type="interactions" value="708"/>
</dbReference>
<keyword evidence="7" id="KW-0206">Cytoskeleton</keyword>
<dbReference type="Proteomes" id="UP000290900">
    <property type="component" value="Unassembled WGS sequence"/>
</dbReference>
<sequence>MIIGASRSELLEWINSEFGANYTKIEQCGNGAVYCQIFDSVHPGKILMSKVNLQPKKEFQILSNYKLLQGGFNKVGITREVPVEKLMKFRLQDNLEFLQWFCKFYSNAETQGGGVRSSNVKSRIAVTPASGNRRRLSVTGNSTMRRRTFTPTEVAPVGSRRLRDEVNELQEKLDDSLQTQESLETERNFYFNKLREIEIICQNLNDKLNESAKLEVTVPELVKHMQEILYSTAEGFQVPEEEEVNTPGQENIENDLKILDEETF</sequence>
<dbReference type="AlphaFoldDB" id="A0A448YIP8"/>
<dbReference type="STRING" id="13370.A0A448YIP8"/>
<dbReference type="GO" id="GO:0051010">
    <property type="term" value="F:microtubule plus-end binding"/>
    <property type="evidence" value="ECO:0007669"/>
    <property type="project" value="UniProtKB-ARBA"/>
</dbReference>
<evidence type="ECO:0000313" key="13">
    <source>
        <dbReference type="EMBL" id="VEU20703.1"/>
    </source>
</evidence>
<dbReference type="GO" id="GO:0051301">
    <property type="term" value="P:cell division"/>
    <property type="evidence" value="ECO:0007669"/>
    <property type="project" value="UniProtKB-KW"/>
</dbReference>
<dbReference type="GO" id="GO:0051233">
    <property type="term" value="C:spindle midzone"/>
    <property type="evidence" value="ECO:0007669"/>
    <property type="project" value="UniProtKB-ARBA"/>
</dbReference>
<dbReference type="Pfam" id="PF00307">
    <property type="entry name" value="CH"/>
    <property type="match status" value="1"/>
</dbReference>
<evidence type="ECO:0000256" key="9">
    <source>
        <dbReference type="PROSITE-ProRule" id="PRU00576"/>
    </source>
</evidence>
<comment type="subcellular location">
    <subcellularLocation>
        <location evidence="1">Cytoplasm</location>
        <location evidence="1">Cytoskeleton</location>
    </subcellularLocation>
</comment>
<dbReference type="InterPro" id="IPR036872">
    <property type="entry name" value="CH_dom_sf"/>
</dbReference>
<dbReference type="InParanoid" id="A0A448YIP8"/>
<evidence type="ECO:0000256" key="3">
    <source>
        <dbReference type="ARBA" id="ARBA00022490"/>
    </source>
</evidence>
<dbReference type="SUPFAM" id="SSF140612">
    <property type="entry name" value="EB1 dimerisation domain-like"/>
    <property type="match status" value="1"/>
</dbReference>
<evidence type="ECO:0000259" key="11">
    <source>
        <dbReference type="PROSITE" id="PS50021"/>
    </source>
</evidence>
<dbReference type="EMBL" id="CAACVR010000006">
    <property type="protein sequence ID" value="VEU20703.1"/>
    <property type="molecule type" value="Genomic_DNA"/>
</dbReference>
<feature type="domain" description="Calponin-homology (CH)" evidence="11">
    <location>
        <begin position="4"/>
        <end position="106"/>
    </location>
</feature>
<dbReference type="InterPro" id="IPR027328">
    <property type="entry name" value="MAPRE"/>
</dbReference>
<keyword evidence="10" id="KW-0175">Coiled coil</keyword>
<dbReference type="Pfam" id="PF03271">
    <property type="entry name" value="EB1"/>
    <property type="match status" value="1"/>
</dbReference>
<dbReference type="Gene3D" id="1.10.418.10">
    <property type="entry name" value="Calponin-like domain"/>
    <property type="match status" value="1"/>
</dbReference>
<organism evidence="13 14">
    <name type="scientific">Brettanomyces naardenensis</name>
    <name type="common">Yeast</name>
    <dbReference type="NCBI Taxonomy" id="13370"/>
    <lineage>
        <taxon>Eukaryota</taxon>
        <taxon>Fungi</taxon>
        <taxon>Dikarya</taxon>
        <taxon>Ascomycota</taxon>
        <taxon>Saccharomycotina</taxon>
        <taxon>Pichiomycetes</taxon>
        <taxon>Pichiales</taxon>
        <taxon>Pichiaceae</taxon>
        <taxon>Brettanomyces</taxon>
    </lineage>
</organism>
<reference evidence="13 14" key="1">
    <citation type="submission" date="2018-12" db="EMBL/GenBank/DDBJ databases">
        <authorList>
            <person name="Tiukova I."/>
            <person name="Dainat J."/>
        </authorList>
    </citation>
    <scope>NUCLEOTIDE SEQUENCE [LARGE SCALE GENOMIC DNA]</scope>
</reference>
<dbReference type="PROSITE" id="PS50021">
    <property type="entry name" value="CH"/>
    <property type="match status" value="1"/>
</dbReference>
<proteinExistence type="inferred from homology"/>
<feature type="domain" description="EB1 C-terminal" evidence="12">
    <location>
        <begin position="158"/>
        <end position="238"/>
    </location>
</feature>
<keyword evidence="8" id="KW-0131">Cell cycle</keyword>
<evidence type="ECO:0000256" key="2">
    <source>
        <dbReference type="ARBA" id="ARBA00010729"/>
    </source>
</evidence>
<keyword evidence="3" id="KW-0963">Cytoplasm</keyword>
<dbReference type="PROSITE" id="PS51230">
    <property type="entry name" value="EB1_C"/>
    <property type="match status" value="1"/>
</dbReference>
<dbReference type="GO" id="GO:0007010">
    <property type="term" value="P:cytoskeleton organization"/>
    <property type="evidence" value="ECO:0007669"/>
    <property type="project" value="UniProtKB-ARBA"/>
</dbReference>
<dbReference type="SUPFAM" id="SSF47576">
    <property type="entry name" value="Calponin-homology domain, CH-domain"/>
    <property type="match status" value="1"/>
</dbReference>
<evidence type="ECO:0000259" key="12">
    <source>
        <dbReference type="PROSITE" id="PS51230"/>
    </source>
</evidence>
<name>A0A448YIP8_BRENA</name>
<keyword evidence="14" id="KW-1185">Reference proteome</keyword>
<dbReference type="GO" id="GO:0072686">
    <property type="term" value="C:mitotic spindle"/>
    <property type="evidence" value="ECO:0007669"/>
    <property type="project" value="UniProtKB-ARBA"/>
</dbReference>
<dbReference type="FunFam" id="1.10.418.10:FF:000028">
    <property type="entry name" value="RP/EB family microtubule-associated protein"/>
    <property type="match status" value="1"/>
</dbReference>
<evidence type="ECO:0000256" key="10">
    <source>
        <dbReference type="SAM" id="Coils"/>
    </source>
</evidence>
<gene>
    <name evidence="13" type="ORF">BRENAR_LOCUS1438</name>
</gene>
<evidence type="ECO:0000256" key="7">
    <source>
        <dbReference type="ARBA" id="ARBA00023212"/>
    </source>
</evidence>
<feature type="coiled-coil region" evidence="10">
    <location>
        <begin position="159"/>
        <end position="186"/>
    </location>
</feature>
<keyword evidence="4" id="KW-0132">Cell division</keyword>
<evidence type="ECO:0000256" key="8">
    <source>
        <dbReference type="ARBA" id="ARBA00023306"/>
    </source>
</evidence>
<dbReference type="PANTHER" id="PTHR10623">
    <property type="entry name" value="MICROTUBULE-ASSOCIATED PROTEIN RP/EB FAMILY MEMBER"/>
    <property type="match status" value="1"/>
</dbReference>
<dbReference type="InterPro" id="IPR001715">
    <property type="entry name" value="CH_dom"/>
</dbReference>
<dbReference type="InterPro" id="IPR004953">
    <property type="entry name" value="EB1_C"/>
</dbReference>
<keyword evidence="5 9" id="KW-0493">Microtubule</keyword>
<comment type="similarity">
    <text evidence="2">Belongs to the MAPRE family.</text>
</comment>
<accession>A0A448YIP8</accession>
<evidence type="ECO:0000256" key="5">
    <source>
        <dbReference type="ARBA" id="ARBA00022701"/>
    </source>
</evidence>
<dbReference type="InterPro" id="IPR036133">
    <property type="entry name" value="EB1_C_sf"/>
</dbReference>
<keyword evidence="6" id="KW-0498">Mitosis</keyword>
<protein>
    <submittedName>
        <fullName evidence="13">DEKNAAC101581</fullName>
    </submittedName>
</protein>
<evidence type="ECO:0000256" key="6">
    <source>
        <dbReference type="ARBA" id="ARBA00022776"/>
    </source>
</evidence>
<dbReference type="GO" id="GO:0035371">
    <property type="term" value="C:microtubule plus-end"/>
    <property type="evidence" value="ECO:0007669"/>
    <property type="project" value="UniProtKB-ARBA"/>
</dbReference>
<dbReference type="GO" id="GO:0030473">
    <property type="term" value="P:nuclear migration along microtubule"/>
    <property type="evidence" value="ECO:0007669"/>
    <property type="project" value="UniProtKB-ARBA"/>
</dbReference>
<evidence type="ECO:0000256" key="4">
    <source>
        <dbReference type="ARBA" id="ARBA00022618"/>
    </source>
</evidence>